<dbReference type="GO" id="GO:0005524">
    <property type="term" value="F:ATP binding"/>
    <property type="evidence" value="ECO:0007669"/>
    <property type="project" value="UniProtKB-KW"/>
</dbReference>
<protein>
    <recommendedName>
        <fullName evidence="9">Phosphopantetheine adenylyltransferase</fullName>
        <ecNumber evidence="9">2.7.7.3</ecNumber>
    </recommendedName>
    <alternativeName>
        <fullName evidence="9">Dephospho-CoA pyrophosphorylase</fullName>
    </alternativeName>
    <alternativeName>
        <fullName evidence="9">Pantetheine-phosphate adenylyltransferase</fullName>
        <shortName evidence="9">PPAT</shortName>
    </alternativeName>
</protein>
<evidence type="ECO:0000313" key="11">
    <source>
        <dbReference type="Proteomes" id="UP000253805"/>
    </source>
</evidence>
<dbReference type="GeneID" id="62677547"/>
<evidence type="ECO:0000256" key="9">
    <source>
        <dbReference type="HAMAP-Rule" id="MF_00151"/>
    </source>
</evidence>
<feature type="binding site" evidence="9">
    <location>
        <position position="41"/>
    </location>
    <ligand>
        <name>substrate</name>
    </ligand>
</feature>
<dbReference type="CDD" id="cd02163">
    <property type="entry name" value="PPAT"/>
    <property type="match status" value="1"/>
</dbReference>
<feature type="binding site" evidence="9">
    <location>
        <position position="98"/>
    </location>
    <ligand>
        <name>ATP</name>
        <dbReference type="ChEBI" id="CHEBI:30616"/>
    </ligand>
</feature>
<dbReference type="PANTHER" id="PTHR21342">
    <property type="entry name" value="PHOSPHOPANTETHEINE ADENYLYLTRANSFERASE"/>
    <property type="match status" value="1"/>
</dbReference>
<dbReference type="InterPro" id="IPR014729">
    <property type="entry name" value="Rossmann-like_a/b/a_fold"/>
</dbReference>
<evidence type="ECO:0000256" key="1">
    <source>
        <dbReference type="ARBA" id="ARBA00022490"/>
    </source>
</evidence>
<feature type="binding site" evidence="9">
    <location>
        <begin position="9"/>
        <end position="10"/>
    </location>
    <ligand>
        <name>ATP</name>
        <dbReference type="ChEBI" id="CHEBI:30616"/>
    </ligand>
</feature>
<keyword evidence="2 9" id="KW-0808">Transferase</keyword>
<dbReference type="Proteomes" id="UP000253805">
    <property type="component" value="Unassembled WGS sequence"/>
</dbReference>
<feature type="binding site" evidence="9">
    <location>
        <position position="87"/>
    </location>
    <ligand>
        <name>substrate</name>
    </ligand>
</feature>
<evidence type="ECO:0000313" key="10">
    <source>
        <dbReference type="EMBL" id="RDC43588.1"/>
    </source>
</evidence>
<evidence type="ECO:0000256" key="7">
    <source>
        <dbReference type="ARBA" id="ARBA00022993"/>
    </source>
</evidence>
<comment type="subunit">
    <text evidence="9">Homohexamer.</text>
</comment>
<dbReference type="Gene3D" id="3.40.50.620">
    <property type="entry name" value="HUPs"/>
    <property type="match status" value="1"/>
</dbReference>
<comment type="pathway">
    <text evidence="9">Cofactor biosynthesis; coenzyme A biosynthesis; CoA from (R)-pantothenate: step 4/5.</text>
</comment>
<comment type="catalytic activity">
    <reaction evidence="8 9">
        <text>(R)-4'-phosphopantetheine + ATP + H(+) = 3'-dephospho-CoA + diphosphate</text>
        <dbReference type="Rhea" id="RHEA:19801"/>
        <dbReference type="ChEBI" id="CHEBI:15378"/>
        <dbReference type="ChEBI" id="CHEBI:30616"/>
        <dbReference type="ChEBI" id="CHEBI:33019"/>
        <dbReference type="ChEBI" id="CHEBI:57328"/>
        <dbReference type="ChEBI" id="CHEBI:61723"/>
        <dbReference type="EC" id="2.7.7.3"/>
    </reaction>
</comment>
<dbReference type="InterPro" id="IPR001980">
    <property type="entry name" value="PPAT"/>
</dbReference>
<keyword evidence="6 9" id="KW-0460">Magnesium</keyword>
<dbReference type="EC" id="2.7.7.3" evidence="9"/>
<keyword evidence="3 9" id="KW-0548">Nucleotidyltransferase</keyword>
<comment type="similarity">
    <text evidence="9">Belongs to the bacterial CoaD family.</text>
</comment>
<dbReference type="GO" id="GO:0004595">
    <property type="term" value="F:pantetheine-phosphate adenylyltransferase activity"/>
    <property type="evidence" value="ECO:0007669"/>
    <property type="project" value="UniProtKB-UniRule"/>
</dbReference>
<evidence type="ECO:0000256" key="6">
    <source>
        <dbReference type="ARBA" id="ARBA00022842"/>
    </source>
</evidence>
<dbReference type="HAMAP" id="MF_00151">
    <property type="entry name" value="PPAT_bact"/>
    <property type="match status" value="1"/>
</dbReference>
<feature type="binding site" evidence="9">
    <location>
        <begin position="88"/>
        <end position="90"/>
    </location>
    <ligand>
        <name>ATP</name>
        <dbReference type="ChEBI" id="CHEBI:30616"/>
    </ligand>
</feature>
<dbReference type="EMBL" id="PPUT01000019">
    <property type="protein sequence ID" value="RDC43588.1"/>
    <property type="molecule type" value="Genomic_DNA"/>
</dbReference>
<name>A0A369NX88_9ACTN</name>
<evidence type="ECO:0000256" key="5">
    <source>
        <dbReference type="ARBA" id="ARBA00022840"/>
    </source>
</evidence>
<feature type="binding site" evidence="9">
    <location>
        <position position="73"/>
    </location>
    <ligand>
        <name>substrate</name>
    </ligand>
</feature>
<gene>
    <name evidence="9" type="primary">coaD</name>
    <name evidence="10" type="ORF">C1850_07830</name>
</gene>
<keyword evidence="7 9" id="KW-0173">Coenzyme A biosynthesis</keyword>
<dbReference type="NCBIfam" id="TIGR00125">
    <property type="entry name" value="cyt_tran_rel"/>
    <property type="match status" value="1"/>
</dbReference>
<feature type="binding site" evidence="9">
    <location>
        <position position="9"/>
    </location>
    <ligand>
        <name>substrate</name>
    </ligand>
</feature>
<sequence length="164" mass="18263">MKRALTPGTFDPITAGHLDVISRAAQLVDEVIVAVAVSAKKKPLFSLEERVALVKEVTRDLPNVRVEPFDELLVDFARRMGAQAVVKGLRAITDFEYEFQMTALNYQLDKELETLFIMSTPQHMYLSSSIVREIASLGGDVSQFVPPCVNEALVKRYAELHAAQ</sequence>
<dbReference type="GO" id="GO:0015937">
    <property type="term" value="P:coenzyme A biosynthetic process"/>
    <property type="evidence" value="ECO:0007669"/>
    <property type="project" value="UniProtKB-UniRule"/>
</dbReference>
<feature type="site" description="Transition state stabilizer" evidence="9">
    <location>
        <position position="17"/>
    </location>
</feature>
<dbReference type="AlphaFoldDB" id="A0A369NX88"/>
<dbReference type="Pfam" id="PF01467">
    <property type="entry name" value="CTP_transf_like"/>
    <property type="match status" value="1"/>
</dbReference>
<comment type="function">
    <text evidence="9">Reversibly transfers an adenylyl group from ATP to 4'-phosphopantetheine, yielding dephospho-CoA (dPCoA) and pyrophosphate.</text>
</comment>
<dbReference type="GO" id="GO:0005737">
    <property type="term" value="C:cytoplasm"/>
    <property type="evidence" value="ECO:0007669"/>
    <property type="project" value="UniProtKB-SubCell"/>
</dbReference>
<comment type="cofactor">
    <cofactor evidence="9">
        <name>Mg(2+)</name>
        <dbReference type="ChEBI" id="CHEBI:18420"/>
    </cofactor>
</comment>
<dbReference type="InterPro" id="IPR004821">
    <property type="entry name" value="Cyt_trans-like"/>
</dbReference>
<dbReference type="PANTHER" id="PTHR21342:SF1">
    <property type="entry name" value="PHOSPHOPANTETHEINE ADENYLYLTRANSFERASE"/>
    <property type="match status" value="1"/>
</dbReference>
<dbReference type="PRINTS" id="PR01020">
    <property type="entry name" value="LPSBIOSNTHSS"/>
</dbReference>
<dbReference type="RefSeq" id="WP_022739795.1">
    <property type="nucleotide sequence ID" value="NZ_AP024470.1"/>
</dbReference>
<dbReference type="NCBIfam" id="TIGR01510">
    <property type="entry name" value="coaD_prev_kdtB"/>
    <property type="match status" value="1"/>
</dbReference>
<keyword evidence="4 9" id="KW-0547">Nucleotide-binding</keyword>
<feature type="binding site" evidence="9">
    <location>
        <begin position="123"/>
        <end position="129"/>
    </location>
    <ligand>
        <name>ATP</name>
        <dbReference type="ChEBI" id="CHEBI:30616"/>
    </ligand>
</feature>
<feature type="binding site" evidence="9">
    <location>
        <position position="17"/>
    </location>
    <ligand>
        <name>ATP</name>
        <dbReference type="ChEBI" id="CHEBI:30616"/>
    </ligand>
</feature>
<dbReference type="SUPFAM" id="SSF52374">
    <property type="entry name" value="Nucleotidylyl transferase"/>
    <property type="match status" value="1"/>
</dbReference>
<organism evidence="10 11">
    <name type="scientific">Adlercreutzia equolifaciens subsp. celatus</name>
    <dbReference type="NCBI Taxonomy" id="394340"/>
    <lineage>
        <taxon>Bacteria</taxon>
        <taxon>Bacillati</taxon>
        <taxon>Actinomycetota</taxon>
        <taxon>Coriobacteriia</taxon>
        <taxon>Eggerthellales</taxon>
        <taxon>Eggerthellaceae</taxon>
        <taxon>Adlercreutzia</taxon>
    </lineage>
</organism>
<proteinExistence type="inferred from homology"/>
<accession>A0A369NX88</accession>
<dbReference type="UniPathway" id="UPA00241">
    <property type="reaction ID" value="UER00355"/>
</dbReference>
<comment type="caution">
    <text evidence="10">The sequence shown here is derived from an EMBL/GenBank/DDBJ whole genome shotgun (WGS) entry which is preliminary data.</text>
</comment>
<reference evidence="10 11" key="1">
    <citation type="journal article" date="2018" name="Elife">
        <title>Discovery and characterization of a prevalent human gut bacterial enzyme sufficient for the inactivation of a family of plant toxins.</title>
        <authorList>
            <person name="Koppel N."/>
            <person name="Bisanz J.E."/>
            <person name="Pandelia M.E."/>
            <person name="Turnbaugh P.J."/>
            <person name="Balskus E.P."/>
        </authorList>
    </citation>
    <scope>NUCLEOTIDE SEQUENCE [LARGE SCALE GENOMIC DNA]</scope>
    <source>
        <strain evidence="10 11">OB21 GAM 11</strain>
    </source>
</reference>
<evidence type="ECO:0000256" key="3">
    <source>
        <dbReference type="ARBA" id="ARBA00022695"/>
    </source>
</evidence>
<keyword evidence="5 9" id="KW-0067">ATP-binding</keyword>
<comment type="subcellular location">
    <subcellularLocation>
        <location evidence="9">Cytoplasm</location>
    </subcellularLocation>
</comment>
<keyword evidence="1 9" id="KW-0963">Cytoplasm</keyword>
<evidence type="ECO:0000256" key="8">
    <source>
        <dbReference type="ARBA" id="ARBA00029346"/>
    </source>
</evidence>
<evidence type="ECO:0000256" key="2">
    <source>
        <dbReference type="ARBA" id="ARBA00022679"/>
    </source>
</evidence>
<evidence type="ECO:0000256" key="4">
    <source>
        <dbReference type="ARBA" id="ARBA00022741"/>
    </source>
</evidence>